<dbReference type="EMBL" id="JBCEZU010000111">
    <property type="protein sequence ID" value="KAK9528397.1"/>
    <property type="molecule type" value="Genomic_DNA"/>
</dbReference>
<protein>
    <submittedName>
        <fullName evidence="2">Uncharacterized protein</fullName>
    </submittedName>
</protein>
<feature type="compositionally biased region" description="Basic and acidic residues" evidence="1">
    <location>
        <begin position="55"/>
        <end position="68"/>
    </location>
</feature>
<keyword evidence="3" id="KW-1185">Reference proteome</keyword>
<evidence type="ECO:0000313" key="3">
    <source>
        <dbReference type="Proteomes" id="UP001488805"/>
    </source>
</evidence>
<comment type="caution">
    <text evidence="2">The sequence shown here is derived from an EMBL/GenBank/DDBJ whole genome shotgun (WGS) entry which is preliminary data.</text>
</comment>
<dbReference type="AlphaFoldDB" id="A0AAW1F1E8"/>
<reference evidence="2 3" key="1">
    <citation type="journal article" date="2024" name="Genome Biol. Evol.">
        <title>Chromosome-level genome assembly of the viviparous eelpout Zoarces viviparus.</title>
        <authorList>
            <person name="Fuhrmann N."/>
            <person name="Brasseur M.V."/>
            <person name="Bakowski C.E."/>
            <person name="Podsiadlowski L."/>
            <person name="Prost S."/>
            <person name="Krehenwinkel H."/>
            <person name="Mayer C."/>
        </authorList>
    </citation>
    <scope>NUCLEOTIDE SEQUENCE [LARGE SCALE GENOMIC DNA]</scope>
    <source>
        <strain evidence="2">NO-MEL_2022_Ind0_liver</strain>
    </source>
</reference>
<name>A0AAW1F1E8_ZOAVI</name>
<evidence type="ECO:0000313" key="2">
    <source>
        <dbReference type="EMBL" id="KAK9528397.1"/>
    </source>
</evidence>
<feature type="compositionally biased region" description="Polar residues" evidence="1">
    <location>
        <begin position="97"/>
        <end position="106"/>
    </location>
</feature>
<accession>A0AAW1F1E8</accession>
<feature type="compositionally biased region" description="Acidic residues" evidence="1">
    <location>
        <begin position="71"/>
        <end position="83"/>
    </location>
</feature>
<organism evidence="2 3">
    <name type="scientific">Zoarces viviparus</name>
    <name type="common">Viviparous eelpout</name>
    <name type="synonym">Blennius viviparus</name>
    <dbReference type="NCBI Taxonomy" id="48416"/>
    <lineage>
        <taxon>Eukaryota</taxon>
        <taxon>Metazoa</taxon>
        <taxon>Chordata</taxon>
        <taxon>Craniata</taxon>
        <taxon>Vertebrata</taxon>
        <taxon>Euteleostomi</taxon>
        <taxon>Actinopterygii</taxon>
        <taxon>Neopterygii</taxon>
        <taxon>Teleostei</taxon>
        <taxon>Neoteleostei</taxon>
        <taxon>Acanthomorphata</taxon>
        <taxon>Eupercaria</taxon>
        <taxon>Perciformes</taxon>
        <taxon>Cottioidei</taxon>
        <taxon>Zoarcales</taxon>
        <taxon>Zoarcidae</taxon>
        <taxon>Zoarcinae</taxon>
        <taxon>Zoarces</taxon>
    </lineage>
</organism>
<proteinExistence type="predicted"/>
<feature type="region of interest" description="Disordered" evidence="1">
    <location>
        <begin position="53"/>
        <end position="106"/>
    </location>
</feature>
<dbReference type="Proteomes" id="UP001488805">
    <property type="component" value="Unassembled WGS sequence"/>
</dbReference>
<sequence length="126" mass="14162">MPRNYTRKTTWGQTPLAEMESAAAEVMQGKKSLRKAGGDRNIDKTTLKRFIKKKEKGEEKSGLAKKIIDSSSEESDVPVPLDDDNNKESSEDERSDPGNTDLSVGNFVQVNFATKHRSLRYGWKVE</sequence>
<evidence type="ECO:0000256" key="1">
    <source>
        <dbReference type="SAM" id="MobiDB-lite"/>
    </source>
</evidence>
<gene>
    <name evidence="2" type="ORF">VZT92_012560</name>
</gene>